<evidence type="ECO:0000313" key="3">
    <source>
        <dbReference type="Proteomes" id="UP001595900"/>
    </source>
</evidence>
<accession>A0ABV8Q6L4</accession>
<dbReference type="NCBIfam" id="NF003816">
    <property type="entry name" value="PRK05406.1-5"/>
    <property type="match status" value="1"/>
</dbReference>
<comment type="caution">
    <text evidence="2">The sequence shown here is derived from an EMBL/GenBank/DDBJ whole genome shotgun (WGS) entry which is preliminary data.</text>
</comment>
<dbReference type="InterPro" id="IPR011330">
    <property type="entry name" value="Glyco_hydro/deAcase_b/a-brl"/>
</dbReference>
<evidence type="ECO:0000313" key="2">
    <source>
        <dbReference type="EMBL" id="MFC4243439.1"/>
    </source>
</evidence>
<keyword evidence="1" id="KW-0378">Hydrolase</keyword>
<keyword evidence="1" id="KW-0067">ATP-binding</keyword>
<dbReference type="EC" id="3.5.2.9" evidence="1"/>
<dbReference type="Pfam" id="PF03746">
    <property type="entry name" value="LamB_YcsF"/>
    <property type="match status" value="1"/>
</dbReference>
<comment type="function">
    <text evidence="1">Catalyzes the cleavage of 5-oxoproline to form L-glutamate coupled to the hydrolysis of ATP to ADP and inorganic phosphate.</text>
</comment>
<dbReference type="SUPFAM" id="SSF88713">
    <property type="entry name" value="Glycoside hydrolase/deacetylase"/>
    <property type="match status" value="1"/>
</dbReference>
<evidence type="ECO:0000256" key="1">
    <source>
        <dbReference type="HAMAP-Rule" id="MF_00691"/>
    </source>
</evidence>
<name>A0ABV8Q6L4_9MICO</name>
<dbReference type="Proteomes" id="UP001595900">
    <property type="component" value="Unassembled WGS sequence"/>
</dbReference>
<dbReference type="Gene3D" id="3.20.20.370">
    <property type="entry name" value="Glycoside hydrolase/deacetylase"/>
    <property type="match status" value="1"/>
</dbReference>
<keyword evidence="1" id="KW-0547">Nucleotide-binding</keyword>
<dbReference type="PANTHER" id="PTHR30292">
    <property type="entry name" value="UNCHARACTERIZED PROTEIN YBGL-RELATED"/>
    <property type="match status" value="1"/>
</dbReference>
<dbReference type="PANTHER" id="PTHR30292:SF0">
    <property type="entry name" value="5-OXOPROLINASE SUBUNIT A"/>
    <property type="match status" value="1"/>
</dbReference>
<dbReference type="NCBIfam" id="NF003814">
    <property type="entry name" value="PRK05406.1-3"/>
    <property type="match status" value="1"/>
</dbReference>
<dbReference type="RefSeq" id="WP_390228483.1">
    <property type="nucleotide sequence ID" value="NZ_JBHSCN010000005.1"/>
</dbReference>
<gene>
    <name evidence="1" type="primary">pxpA</name>
    <name evidence="2" type="ORF">ACFOYW_08640</name>
</gene>
<reference evidence="3" key="1">
    <citation type="journal article" date="2019" name="Int. J. Syst. Evol. Microbiol.">
        <title>The Global Catalogue of Microorganisms (GCM) 10K type strain sequencing project: providing services to taxonomists for standard genome sequencing and annotation.</title>
        <authorList>
            <consortium name="The Broad Institute Genomics Platform"/>
            <consortium name="The Broad Institute Genome Sequencing Center for Infectious Disease"/>
            <person name="Wu L."/>
            <person name="Ma J."/>
        </authorList>
    </citation>
    <scope>NUCLEOTIDE SEQUENCE [LARGE SCALE GENOMIC DNA]</scope>
    <source>
        <strain evidence="3">CGMCC 1.10363</strain>
    </source>
</reference>
<dbReference type="EMBL" id="JBHSCN010000005">
    <property type="protein sequence ID" value="MFC4243439.1"/>
    <property type="molecule type" value="Genomic_DNA"/>
</dbReference>
<dbReference type="CDD" id="cd10787">
    <property type="entry name" value="LamB_YcsF_like"/>
    <property type="match status" value="1"/>
</dbReference>
<dbReference type="InterPro" id="IPR005501">
    <property type="entry name" value="LamB/YcsF/PxpA-like"/>
</dbReference>
<comment type="subunit">
    <text evidence="1">Forms a complex composed of PxpA, PxpB and PxpC.</text>
</comment>
<dbReference type="HAMAP" id="MF_00691">
    <property type="entry name" value="PxpA"/>
    <property type="match status" value="1"/>
</dbReference>
<sequence>MATVDLNADLGEGFGAWSMGDDDALLGVVTSANVACGFHAGDPQIMLATCRVAAERGVAIGAHVAYRDLHGFGRRRLPVTSDELYADVVYQLGALRAAAHAAGTRVAYVKPHGELYNAAVVDRGLADAVVSACAAVDPGLQVLALPASQLLHAASAHGLVPVVESFADRAFLADGTLVPRRQPGSVLHDPGEIARRVVRMVAEHRVTAVDGTELEVRPDSVCVHGDTPGAVEIARRIRTELIAAGVELRPFSVTAA</sequence>
<proteinExistence type="inferred from homology"/>
<comment type="similarity">
    <text evidence="1">Belongs to the LamB/PxpA family.</text>
</comment>
<keyword evidence="3" id="KW-1185">Reference proteome</keyword>
<protein>
    <recommendedName>
        <fullName evidence="1">5-oxoprolinase subunit A</fullName>
        <shortName evidence="1">5-OPase subunit A</shortName>
        <ecNumber evidence="1">3.5.2.9</ecNumber>
    </recommendedName>
    <alternativeName>
        <fullName evidence="1">5-oxoprolinase (ATP-hydrolyzing) subunit A</fullName>
    </alternativeName>
</protein>
<organism evidence="2 3">
    <name type="scientific">Gryllotalpicola reticulitermitis</name>
    <dbReference type="NCBI Taxonomy" id="1184153"/>
    <lineage>
        <taxon>Bacteria</taxon>
        <taxon>Bacillati</taxon>
        <taxon>Actinomycetota</taxon>
        <taxon>Actinomycetes</taxon>
        <taxon>Micrococcales</taxon>
        <taxon>Microbacteriaceae</taxon>
        <taxon>Gryllotalpicola</taxon>
    </lineage>
</organism>
<comment type="catalytic activity">
    <reaction evidence="1">
        <text>5-oxo-L-proline + ATP + 2 H2O = L-glutamate + ADP + phosphate + H(+)</text>
        <dbReference type="Rhea" id="RHEA:10348"/>
        <dbReference type="ChEBI" id="CHEBI:15377"/>
        <dbReference type="ChEBI" id="CHEBI:15378"/>
        <dbReference type="ChEBI" id="CHEBI:29985"/>
        <dbReference type="ChEBI" id="CHEBI:30616"/>
        <dbReference type="ChEBI" id="CHEBI:43474"/>
        <dbReference type="ChEBI" id="CHEBI:58402"/>
        <dbReference type="ChEBI" id="CHEBI:456216"/>
        <dbReference type="EC" id="3.5.2.9"/>
    </reaction>
</comment>